<dbReference type="STRING" id="1128398.Curi_c01500"/>
<reference evidence="11 12" key="1">
    <citation type="journal article" date="2012" name="PLoS ONE">
        <title>The purine-utilizing bacterium Clostridium acidurici 9a: a genome-guided metabolic reconsideration.</title>
        <authorList>
            <person name="Hartwich K."/>
            <person name="Poehlein A."/>
            <person name="Daniel R."/>
        </authorList>
    </citation>
    <scope>NUCLEOTIDE SEQUENCE [LARGE SCALE GENOMIC DNA]</scope>
    <source>
        <strain evidence="12">ATCC 7906 / DSM 604 / BCRC 14475 / CIP 104303 / KCTC 5404 / NCIMB 10678 / 9a</strain>
    </source>
</reference>
<dbReference type="GO" id="GO:0003677">
    <property type="term" value="F:DNA binding"/>
    <property type="evidence" value="ECO:0007669"/>
    <property type="project" value="UniProtKB-KW"/>
</dbReference>
<organism evidence="11 12">
    <name type="scientific">Gottschalkia acidurici (strain ATCC 7906 / DSM 604 / BCRC 14475 / CIP 104303 / KCTC 5404 / NCIMB 10678 / 9a)</name>
    <name type="common">Clostridium acidurici</name>
    <dbReference type="NCBI Taxonomy" id="1128398"/>
    <lineage>
        <taxon>Bacteria</taxon>
        <taxon>Bacillati</taxon>
        <taxon>Bacillota</taxon>
        <taxon>Tissierellia</taxon>
        <taxon>Tissierellales</taxon>
        <taxon>Gottschalkiaceae</taxon>
        <taxon>Gottschalkia</taxon>
    </lineage>
</organism>
<dbReference type="InterPro" id="IPR001959">
    <property type="entry name" value="Transposase"/>
</dbReference>
<keyword evidence="12" id="KW-1185">Reference proteome</keyword>
<dbReference type="Pfam" id="PF01385">
    <property type="entry name" value="OrfB_IS605"/>
    <property type="match status" value="1"/>
</dbReference>
<evidence type="ECO:0000256" key="4">
    <source>
        <dbReference type="ARBA" id="ARBA00022833"/>
    </source>
</evidence>
<dbReference type="Proteomes" id="UP000006094">
    <property type="component" value="Chromosome"/>
</dbReference>
<feature type="coiled-coil region" evidence="7">
    <location>
        <begin position="197"/>
        <end position="224"/>
    </location>
</feature>
<keyword evidence="5" id="KW-0238">DNA-binding</keyword>
<dbReference type="GO" id="GO:0032196">
    <property type="term" value="P:transposition"/>
    <property type="evidence" value="ECO:0007669"/>
    <property type="project" value="UniProtKB-KW"/>
</dbReference>
<dbReference type="HOGENOM" id="CLU_032903_0_2_9"/>
<evidence type="ECO:0000256" key="2">
    <source>
        <dbReference type="ARBA" id="ARBA00022578"/>
    </source>
</evidence>
<keyword evidence="2" id="KW-0815">Transposition</keyword>
<dbReference type="NCBIfam" id="NF040570">
    <property type="entry name" value="guided_TnpB"/>
    <property type="match status" value="1"/>
</dbReference>
<dbReference type="AlphaFoldDB" id="K0AWW4"/>
<name>K0AWW4_GOTA9</name>
<dbReference type="Pfam" id="PF12323">
    <property type="entry name" value="HTH_OrfB_IS605"/>
    <property type="match status" value="1"/>
</dbReference>
<dbReference type="PATRIC" id="fig|1128398.3.peg.151"/>
<proteinExistence type="inferred from homology"/>
<evidence type="ECO:0000259" key="10">
    <source>
        <dbReference type="Pfam" id="PF12323"/>
    </source>
</evidence>
<dbReference type="eggNOG" id="COG0675">
    <property type="taxonomic scope" value="Bacteria"/>
</dbReference>
<evidence type="ECO:0000256" key="3">
    <source>
        <dbReference type="ARBA" id="ARBA00022723"/>
    </source>
</evidence>
<dbReference type="GO" id="GO:0006310">
    <property type="term" value="P:DNA recombination"/>
    <property type="evidence" value="ECO:0007669"/>
    <property type="project" value="UniProtKB-KW"/>
</dbReference>
<feature type="domain" description="Transposase putative helix-turn-helix" evidence="10">
    <location>
        <begin position="1"/>
        <end position="46"/>
    </location>
</feature>
<protein>
    <submittedName>
        <fullName evidence="11">IS605 transposase, OrfB family</fullName>
    </submittedName>
</protein>
<sequence length="371" mass="43424">MILAKKVRIIPNIEQEQQLWKSVGTARFIYNWTLAKQEGNYKNGGKFISDGDLRKKITLMKQTEEYKWLKEVSNNIAKQAVKDACSAYKRFFKGLANRPKFKSKRKSKPSFYNDNVKLKVKHKQIIIEKVGWIKTSEQIPIGVKYTNPRVSFDGKYWYISVGTEKENLKVELTDKSMGIDVGIKDLAICSNGMIFKNINKTRLVKKLEKRLRRLQRKVSRKYKVNKEGRKFVKTSNIIKLEKQIRLLHRKLFNIRNNHLHQATTKIVKTKPSRVVMETLNIKGMMKNKHLSKAIAKQGLYEFKRQLQYKCEFYGIEFIEADKWYPSSKTCSECRHIKGKLSLSERTYICEECGAVIDRDFNASINLSRYSA</sequence>
<evidence type="ECO:0000259" key="9">
    <source>
        <dbReference type="Pfam" id="PF07282"/>
    </source>
</evidence>
<evidence type="ECO:0000313" key="11">
    <source>
        <dbReference type="EMBL" id="AFS77230.1"/>
    </source>
</evidence>
<comment type="similarity">
    <text evidence="1">In the C-terminal section; belongs to the transposase 35 family.</text>
</comment>
<feature type="domain" description="Cas12f1-like TNB" evidence="9">
    <location>
        <begin position="300"/>
        <end position="366"/>
    </location>
</feature>
<keyword evidence="6" id="KW-0233">DNA recombination</keyword>
<evidence type="ECO:0000259" key="8">
    <source>
        <dbReference type="Pfam" id="PF01385"/>
    </source>
</evidence>
<dbReference type="InterPro" id="IPR021027">
    <property type="entry name" value="Transposase_put_HTH"/>
</dbReference>
<feature type="domain" description="Probable transposase IS891/IS1136/IS1341" evidence="8">
    <location>
        <begin position="165"/>
        <end position="287"/>
    </location>
</feature>
<dbReference type="InterPro" id="IPR010095">
    <property type="entry name" value="Cas12f1-like_TNB"/>
</dbReference>
<dbReference type="EMBL" id="CP003326">
    <property type="protein sequence ID" value="AFS77230.1"/>
    <property type="molecule type" value="Genomic_DNA"/>
</dbReference>
<keyword evidence="4" id="KW-0862">Zinc</keyword>
<evidence type="ECO:0000256" key="5">
    <source>
        <dbReference type="ARBA" id="ARBA00023125"/>
    </source>
</evidence>
<evidence type="ECO:0000313" key="12">
    <source>
        <dbReference type="Proteomes" id="UP000006094"/>
    </source>
</evidence>
<dbReference type="NCBIfam" id="TIGR01766">
    <property type="entry name" value="IS200/IS605 family accessory protein TnpB-like domain"/>
    <property type="match status" value="1"/>
</dbReference>
<evidence type="ECO:0000256" key="1">
    <source>
        <dbReference type="ARBA" id="ARBA00008761"/>
    </source>
</evidence>
<dbReference type="Pfam" id="PF07282">
    <property type="entry name" value="Cas12f1-like_TNB"/>
    <property type="match status" value="1"/>
</dbReference>
<accession>K0AWW4</accession>
<keyword evidence="3" id="KW-0479">Metal-binding</keyword>
<gene>
    <name evidence="11" type="ordered locus">Curi_c01500</name>
</gene>
<keyword evidence="7" id="KW-0175">Coiled coil</keyword>
<dbReference type="OrthoDB" id="1704597at2"/>
<evidence type="ECO:0000256" key="6">
    <source>
        <dbReference type="ARBA" id="ARBA00023172"/>
    </source>
</evidence>
<dbReference type="GO" id="GO:0046872">
    <property type="term" value="F:metal ion binding"/>
    <property type="evidence" value="ECO:0007669"/>
    <property type="project" value="UniProtKB-KW"/>
</dbReference>
<dbReference type="RefSeq" id="WP_014966367.1">
    <property type="nucleotide sequence ID" value="NC_018664.1"/>
</dbReference>
<evidence type="ECO:0000256" key="7">
    <source>
        <dbReference type="SAM" id="Coils"/>
    </source>
</evidence>
<dbReference type="KEGG" id="cad:Curi_c01500"/>